<organism evidence="1">
    <name type="scientific">viral metagenome</name>
    <dbReference type="NCBI Taxonomy" id="1070528"/>
    <lineage>
        <taxon>unclassified sequences</taxon>
        <taxon>metagenomes</taxon>
        <taxon>organismal metagenomes</taxon>
    </lineage>
</organism>
<dbReference type="EMBL" id="MT142560">
    <property type="protein sequence ID" value="QJA85193.1"/>
    <property type="molecule type" value="Genomic_DNA"/>
</dbReference>
<name>A0A6M3KSS2_9ZZZZ</name>
<evidence type="ECO:0000313" key="1">
    <source>
        <dbReference type="EMBL" id="QJA85193.1"/>
    </source>
</evidence>
<dbReference type="AlphaFoldDB" id="A0A6M3KSS2"/>
<proteinExistence type="predicted"/>
<sequence length="99" mass="11335">MKSLELENEVFEEGEMNDTERLDWVEKQDGMGLISDDAGRWAMSTSGMQNVPDCETPIAIASTFFVEAEEWKPSIREAIDYAIEEEQREVNEAVGEEDW</sequence>
<gene>
    <name evidence="1" type="ORF">MM415B02257_0004</name>
</gene>
<reference evidence="1" key="1">
    <citation type="submission" date="2020-03" db="EMBL/GenBank/DDBJ databases">
        <title>The deep terrestrial virosphere.</title>
        <authorList>
            <person name="Holmfeldt K."/>
            <person name="Nilsson E."/>
            <person name="Simone D."/>
            <person name="Lopez-Fernandez M."/>
            <person name="Wu X."/>
            <person name="de Brujin I."/>
            <person name="Lundin D."/>
            <person name="Andersson A."/>
            <person name="Bertilsson S."/>
            <person name="Dopson M."/>
        </authorList>
    </citation>
    <scope>NUCLEOTIDE SEQUENCE</scope>
    <source>
        <strain evidence="1">MM415B02257</strain>
    </source>
</reference>
<accession>A0A6M3KSS2</accession>
<protein>
    <submittedName>
        <fullName evidence="1">Uncharacterized protein</fullName>
    </submittedName>
</protein>